<evidence type="ECO:0000256" key="1">
    <source>
        <dbReference type="SAM" id="Phobius"/>
    </source>
</evidence>
<keyword evidence="1" id="KW-0472">Membrane</keyword>
<organism evidence="2">
    <name type="scientific">Siphoviridae sp. ctxMM9</name>
    <dbReference type="NCBI Taxonomy" id="2827973"/>
    <lineage>
        <taxon>Viruses</taxon>
        <taxon>Duplodnaviria</taxon>
        <taxon>Heunggongvirae</taxon>
        <taxon>Uroviricota</taxon>
        <taxon>Caudoviricetes</taxon>
    </lineage>
</organism>
<sequence length="54" mass="6594">MRQITFNTCWNKINFGIKFFIIRSYFIKSKIFIVIKPFSKCLFFIFTISADFIR</sequence>
<proteinExistence type="predicted"/>
<dbReference type="EMBL" id="BK032759">
    <property type="protein sequence ID" value="DAF58845.1"/>
    <property type="molecule type" value="Genomic_DNA"/>
</dbReference>
<reference evidence="2" key="1">
    <citation type="journal article" date="2021" name="Proc. Natl. Acad. Sci. U.S.A.">
        <title>A Catalog of Tens of Thousands of Viruses from Human Metagenomes Reveals Hidden Associations with Chronic Diseases.</title>
        <authorList>
            <person name="Tisza M.J."/>
            <person name="Buck C.B."/>
        </authorList>
    </citation>
    <scope>NUCLEOTIDE SEQUENCE</scope>
    <source>
        <strain evidence="2">CtxMM9</strain>
    </source>
</reference>
<accession>A0A8S5T673</accession>
<keyword evidence="1" id="KW-1133">Transmembrane helix</keyword>
<name>A0A8S5T673_9CAUD</name>
<feature type="transmembrane region" description="Helical" evidence="1">
    <location>
        <begin position="31"/>
        <end position="53"/>
    </location>
</feature>
<evidence type="ECO:0000313" key="2">
    <source>
        <dbReference type="EMBL" id="DAF58845.1"/>
    </source>
</evidence>
<keyword evidence="1" id="KW-0812">Transmembrane</keyword>
<protein>
    <submittedName>
        <fullName evidence="2">Uncharacterized protein</fullName>
    </submittedName>
</protein>